<evidence type="ECO:0000313" key="2">
    <source>
        <dbReference type="EMBL" id="KEQ53557.1"/>
    </source>
</evidence>
<organism evidence="2 3">
    <name type="scientific">Sphingobium chlorophenolicum</name>
    <dbReference type="NCBI Taxonomy" id="46429"/>
    <lineage>
        <taxon>Bacteria</taxon>
        <taxon>Pseudomonadati</taxon>
        <taxon>Pseudomonadota</taxon>
        <taxon>Alphaproteobacteria</taxon>
        <taxon>Sphingomonadales</taxon>
        <taxon>Sphingomonadaceae</taxon>
        <taxon>Sphingobium</taxon>
    </lineage>
</organism>
<comment type="caution">
    <text evidence="2">The sequence shown here is derived from an EMBL/GenBank/DDBJ whole genome shotgun (WGS) entry which is preliminary data.</text>
</comment>
<protein>
    <submittedName>
        <fullName evidence="2">Uncharacterized protein</fullName>
    </submittedName>
</protein>
<feature type="region of interest" description="Disordered" evidence="1">
    <location>
        <begin position="1"/>
        <end position="23"/>
    </location>
</feature>
<dbReference type="eggNOG" id="ENOG5030VGS">
    <property type="taxonomic scope" value="Bacteria"/>
</dbReference>
<name>A0A081RED4_SPHCR</name>
<gene>
    <name evidence="2" type="ORF">BV95_02138</name>
</gene>
<dbReference type="Proteomes" id="UP000028411">
    <property type="component" value="Unassembled WGS sequence"/>
</dbReference>
<dbReference type="AlphaFoldDB" id="A0A081RED4"/>
<reference evidence="2 3" key="1">
    <citation type="submission" date="2014-02" db="EMBL/GenBank/DDBJ databases">
        <title>Whole genome sequence of Sphingobium chlorophenolicum NBRC 16172.</title>
        <authorList>
            <person name="Gan H.M."/>
            <person name="Gan H.Y."/>
            <person name="Chew T.H."/>
            <person name="Savka M.A."/>
        </authorList>
    </citation>
    <scope>NUCLEOTIDE SEQUENCE [LARGE SCALE GENOMIC DNA]</scope>
    <source>
        <strain evidence="2 3">NBRC 16172</strain>
    </source>
</reference>
<dbReference type="PATRIC" id="fig|46429.4.peg.2109"/>
<evidence type="ECO:0000256" key="1">
    <source>
        <dbReference type="SAM" id="MobiDB-lite"/>
    </source>
</evidence>
<accession>A0A081RED4</accession>
<dbReference type="EMBL" id="JFHR01000021">
    <property type="protein sequence ID" value="KEQ53557.1"/>
    <property type="molecule type" value="Genomic_DNA"/>
</dbReference>
<proteinExistence type="predicted"/>
<evidence type="ECO:0000313" key="3">
    <source>
        <dbReference type="Proteomes" id="UP000028411"/>
    </source>
</evidence>
<feature type="compositionally biased region" description="Polar residues" evidence="1">
    <location>
        <begin position="1"/>
        <end position="13"/>
    </location>
</feature>
<sequence length="60" mass="7050">METMQVENRQTRAGMSEEPKQSQLDKFKEAARELEADDDPQHFKERLAKVVKHKPVEKPE</sequence>